<keyword evidence="3" id="KW-1185">Reference proteome</keyword>
<reference evidence="2 3" key="1">
    <citation type="submission" date="2024-02" db="EMBL/GenBank/DDBJ databases">
        <authorList>
            <person name="Chen Y."/>
            <person name="Shah S."/>
            <person name="Dougan E. K."/>
            <person name="Thang M."/>
            <person name="Chan C."/>
        </authorList>
    </citation>
    <scope>NUCLEOTIDE SEQUENCE [LARGE SCALE GENOMIC DNA]</scope>
</reference>
<organism evidence="2 3">
    <name type="scientific">Durusdinium trenchii</name>
    <dbReference type="NCBI Taxonomy" id="1381693"/>
    <lineage>
        <taxon>Eukaryota</taxon>
        <taxon>Sar</taxon>
        <taxon>Alveolata</taxon>
        <taxon>Dinophyceae</taxon>
        <taxon>Suessiales</taxon>
        <taxon>Symbiodiniaceae</taxon>
        <taxon>Durusdinium</taxon>
    </lineage>
</organism>
<name>A0ABP0QLT3_9DINO</name>
<evidence type="ECO:0000313" key="2">
    <source>
        <dbReference type="EMBL" id="CAK9089143.1"/>
    </source>
</evidence>
<dbReference type="EMBL" id="CAXAMN010024695">
    <property type="protein sequence ID" value="CAK9089143.1"/>
    <property type="molecule type" value="Genomic_DNA"/>
</dbReference>
<comment type="caution">
    <text evidence="2">The sequence shown here is derived from an EMBL/GenBank/DDBJ whole genome shotgun (WGS) entry which is preliminary data.</text>
</comment>
<evidence type="ECO:0000313" key="3">
    <source>
        <dbReference type="Proteomes" id="UP001642484"/>
    </source>
</evidence>
<protein>
    <submittedName>
        <fullName evidence="2">Uncharacterized protein</fullName>
    </submittedName>
</protein>
<feature type="region of interest" description="Disordered" evidence="1">
    <location>
        <begin position="1"/>
        <end position="22"/>
    </location>
</feature>
<gene>
    <name evidence="2" type="ORF">CCMP2556_LOCUS42928</name>
</gene>
<accession>A0ABP0QLT3</accession>
<proteinExistence type="predicted"/>
<dbReference type="Proteomes" id="UP001642484">
    <property type="component" value="Unassembled WGS sequence"/>
</dbReference>
<evidence type="ECO:0000256" key="1">
    <source>
        <dbReference type="SAM" id="MobiDB-lite"/>
    </source>
</evidence>
<sequence>MRAGQMAAGSGTPCGETSPTQDLTPVIMKQTHLGSRCAKQAKHRQHCFSKADYDVVHLTSYVKPTFQTGSPVQLPCRAVYTPHSTSAPGDPLPPCSTWVHAAVICGARMKWYLLRYG</sequence>